<feature type="domain" description="Protein kinase" evidence="1">
    <location>
        <begin position="71"/>
        <end position="479"/>
    </location>
</feature>
<dbReference type="OrthoDB" id="2427573at2759"/>
<proteinExistence type="predicted"/>
<keyword evidence="2" id="KW-0418">Kinase</keyword>
<comment type="caution">
    <text evidence="2">The sequence shown here is derived from an EMBL/GenBank/DDBJ whole genome shotgun (WGS) entry which is preliminary data.</text>
</comment>
<dbReference type="InterPro" id="IPR001245">
    <property type="entry name" value="Ser-Thr/Tyr_kinase_cat_dom"/>
</dbReference>
<dbReference type="CDD" id="cd00180">
    <property type="entry name" value="PKc"/>
    <property type="match status" value="1"/>
</dbReference>
<sequence length="2644" mass="302220">MDFCCHCNCKRKVIGYPRKICRSNSLPNRPFPSCGNEDIDAFIEDTIPKEVSKKEFCDYFLEWIPYSHITLIKNDPIAEGNYSRVFIGEWKPLEQGDEVVDDKELINIDIALKVLRKSENLGYEFLNEFKIHYKFLGACAIPFYGLTIHPAMNEYAMIMKRAVHGDLRKFIDNSKLSWSERVKIISSIAKSLNELHNSDIIHRDLHCGNILVDDVDNDTKIFISDFGFSRSIDFPSKRPDLSVLINEYEELIKDLSQTPQEASLNTSLPNIENSEQTNSSVSEYIKHSNHLQSDYVTSRSIPPTTQKDFDFITCGSKPVNFSLPDIPVVDTNEDDTTCGGWYEFEFPKGDDFYIKTTISPSGHFSASSTQDYVIDVDRDFFVSWGAVKEGSKVIIAQQKSTTEYDNYQLWHYYDGFLVNKQTSLYLEPESVKAGSRLVLHQRRSGGQVANQKWTLTKERRIALRNGPYVLEVKDSHVVLADASKVSKHPLASQFIIIPFHPVEKGAYVVGTINNAFTFDKNKIDDYEKAEALIIVEESATPEKCQEITSKQKDDGSIELTDIVCNNLDAPKEEIITTIQKNIKNCKLKSPELISTAVNLSYLKKAAPKHEGLWRDKYNKACEYLSKQIGDANAEKKLLKCANDYIIDNSIKKVIKDKKKNAVVELQGSTTPEKCNDVVSNQNDDGSFEVSETICKEIDIPVDVVPVVKKETQNEKLKSPESEPWWKTALTLSYLKVAAPDHKKLWEDKEKKAREYLSKQIGNAEAEKELLDCADRYVVDNATKKVEKDYKKDKAITIVQEAASPDKCQEIVSNQNDDGSIELDNTVCNELSDSKENIIATLKRILTNKKLQLPELSALLSTAVNLSYLKNAAPQHEDYWKDKYNKAREYLSNQIGDKDAEEELVKCADEYVVDKVTDKVIEEKKQTVIDLKKDEIPKTEKPKGFFSDIYENATKLGDQIEKAIAFDKDKHGDYEKAEALIVIEESATSEKCKEIISHQNQDGSIELVDTVCYDLDVSKEEIITTIQEKTTNDKLKSVPRPLWETAINLSYLKKAAPKHEGLWRDKYNKAREYLSNKIGDKDAEKELLDCADNYVVDNSTNKVIKDKKRNAVVTVQNSTTPEKFNDAIANQKDDGSFEISDTVCEEIDVPVENVVTEVKNDTQNEKLKSPESEPWWKTSLTLSYLNVAAPHHKKQWEDKYQKAREYLSNQIKETLTEKELLDCTDKFVVDNVTKKVEKDHKKDKAIAIVQDAASPDKCQEIVSKQKDDGSIELDDSVCNELGAPKEDIITTIKKKITNEKLKTPEHPSLLSTAVNLLYLKNTAPQYEDEWRDNYNKAREYLSKKIGDKNAEEELLECADKYVVDKITGKVIDEKKRDVIDLKKDELQKTDKLGLMGGIYDTISSVPKKVGEIGSRIINNRMSKGPEQKEYEERSTFKMPFFGVPDYQEERRKEEQCKEIVSKQKDDGSIELDYKATAPEKQVKHYKTTQTPILDKHIEDIICDDKEPDQTEKEVALDIVKESVTPEVCKAITSTTNDDGCIELNEAVCKELDRPKEEIINTKIRDENDEKELLDTTDKYVADNCAKKFIKDKKRTAVLHLQTSTTPDKHEAAVSKQKDDGSFELSETVCNELKVPVEDIVTTVKSGTNNQKLQTPESEPWWKTALTMSYLNVAAPHHDNQWKDKFNKGREYLTKEIGDENTEKELLECTDKYVVDRANDKAIRNNIEPIRVTKLDFTDNILQKIHEGLRSFPNINTSDTARLICQTQKDDSSFTLNPLITHHLDIKPEETIESLKKFVSNPKLRGCDDSVWHTAFTIYYLKNILKDHENEWCDACDRASDWLSKQINDEKLEKELNSACKQYFVEQGSRRLYSRKVEDAEKIRILKLNVDEETRKAVFDYFRTHGTEDLARSLCSDQESNRSFSPNAVAKLRPLIPSPDNAVESLKRYVGSMKLRNSPDSIWHTAFIVYYLKNVLTDHKKEWRDACNRASAWITEQVDDTEAEKELYSACEQYFLQQGIDLINSRGGIVTESDETVDVDVLQVSEETRKAVHKSLRYNVIEEVARTLCSSQEPNGSFTLHKSISDHLKIRSSDNVVESLMRYVGSSFLRNSGSSLWCTALTITYLRIVLADYEQEWKPACDRAAAWISEQCKNPEDKKELYSACDQFLIKQGVEVLNEKNRQSHLSKRRSVKEETIQVITLVTDDDTRNAVYEFLRSQITPDHSRTLLTSQRNDGSFVLHALISDHLQIPAVHVGEPIKRYVRSPILRGCDSSVWNTAFTITYFNIVLNKYESEWKPGCERAIKWVGDQIKDAELEKELYSACEQYLFELGFDLLNASGENQPSRETRETYTSPTCYGSDGELLSPKDAYLNSELIVVGATCTANYKFIKSCAELEKVDKAQARERIIVYAEEEIERLFANNFTHSNKEDVLQRAKHAVRFLIDESYEKDYVKYYKSPTFYGSDGEIPSPKDAYLNSELIIVGAAYTADRKFRQCCAKAAEQPFDKVQARERIIIYAEEEAERLFANNVTHHNKKDILQRAKRAARFLIDEYYDEDYGKYYTIPTCYGSDDAAVVEKELLDCTDKYVDNVNKKVDKDHKKASPITIIQESALPDPKSGEDKRYVTQKYNFTPEDLLKLIAKKSSN</sequence>
<dbReference type="InterPro" id="IPR008930">
    <property type="entry name" value="Terpenoid_cyclase/PrenylTrfase"/>
</dbReference>
<dbReference type="PROSITE" id="PS50011">
    <property type="entry name" value="PROTEIN_KINASE_DOM"/>
    <property type="match status" value="1"/>
</dbReference>
<evidence type="ECO:0000313" key="2">
    <source>
        <dbReference type="EMBL" id="KAF0546323.1"/>
    </source>
</evidence>
<dbReference type="PANTHER" id="PTHR45737">
    <property type="entry name" value="VON WILLEBRAND FACTOR A DOMAIN-CONTAINING PROTEIN 5A"/>
    <property type="match status" value="1"/>
</dbReference>
<dbReference type="Pfam" id="PF07714">
    <property type="entry name" value="PK_Tyr_Ser-Thr"/>
    <property type="match status" value="1"/>
</dbReference>
<name>A0A8H4AZ92_GIGMA</name>
<keyword evidence="2" id="KW-0723">Serine/threonine-protein kinase</keyword>
<dbReference type="Proteomes" id="UP000439903">
    <property type="component" value="Unassembled WGS sequence"/>
</dbReference>
<dbReference type="SUPFAM" id="SSF56112">
    <property type="entry name" value="Protein kinase-like (PK-like)"/>
    <property type="match status" value="1"/>
</dbReference>
<dbReference type="InterPro" id="IPR035992">
    <property type="entry name" value="Ricin_B-like_lectins"/>
</dbReference>
<dbReference type="PANTHER" id="PTHR45737:SF6">
    <property type="entry name" value="VON WILLEBRAND FACTOR A DOMAIN-CONTAINING PROTEIN 5A"/>
    <property type="match status" value="1"/>
</dbReference>
<keyword evidence="2" id="KW-0808">Transferase</keyword>
<dbReference type="SUPFAM" id="SSF48239">
    <property type="entry name" value="Terpenoid cyclases/Protein prenyltransferases"/>
    <property type="match status" value="1"/>
</dbReference>
<dbReference type="GO" id="GO:0004674">
    <property type="term" value="F:protein serine/threonine kinase activity"/>
    <property type="evidence" value="ECO:0007669"/>
    <property type="project" value="UniProtKB-KW"/>
</dbReference>
<dbReference type="InterPro" id="IPR000719">
    <property type="entry name" value="Prot_kinase_dom"/>
</dbReference>
<dbReference type="GO" id="GO:0005524">
    <property type="term" value="F:ATP binding"/>
    <property type="evidence" value="ECO:0007669"/>
    <property type="project" value="InterPro"/>
</dbReference>
<evidence type="ECO:0000313" key="3">
    <source>
        <dbReference type="Proteomes" id="UP000439903"/>
    </source>
</evidence>
<reference evidence="2 3" key="1">
    <citation type="journal article" date="2019" name="Environ. Microbiol.">
        <title>At the nexus of three kingdoms: the genome of the mycorrhizal fungus Gigaspora margarita provides insights into plant, endobacterial and fungal interactions.</title>
        <authorList>
            <person name="Venice F."/>
            <person name="Ghignone S."/>
            <person name="Salvioli di Fossalunga A."/>
            <person name="Amselem J."/>
            <person name="Novero M."/>
            <person name="Xianan X."/>
            <person name="Sedzielewska Toro K."/>
            <person name="Morin E."/>
            <person name="Lipzen A."/>
            <person name="Grigoriev I.V."/>
            <person name="Henrissat B."/>
            <person name="Martin F.M."/>
            <person name="Bonfante P."/>
        </authorList>
    </citation>
    <scope>NUCLEOTIDE SEQUENCE [LARGE SCALE GENOMIC DNA]</scope>
    <source>
        <strain evidence="2 3">BEG34</strain>
    </source>
</reference>
<dbReference type="EMBL" id="WTPW01000112">
    <property type="protein sequence ID" value="KAF0546323.1"/>
    <property type="molecule type" value="Genomic_DNA"/>
</dbReference>
<dbReference type="InterPro" id="IPR011009">
    <property type="entry name" value="Kinase-like_dom_sf"/>
</dbReference>
<keyword evidence="3" id="KW-1185">Reference proteome</keyword>
<dbReference type="SUPFAM" id="SSF50370">
    <property type="entry name" value="Ricin B-like lectins"/>
    <property type="match status" value="1"/>
</dbReference>
<protein>
    <submittedName>
        <fullName evidence="2">Serine/threonine protein kinase</fullName>
    </submittedName>
</protein>
<evidence type="ECO:0000259" key="1">
    <source>
        <dbReference type="PROSITE" id="PS50011"/>
    </source>
</evidence>
<dbReference type="Gene3D" id="1.10.510.10">
    <property type="entry name" value="Transferase(Phosphotransferase) domain 1"/>
    <property type="match status" value="1"/>
</dbReference>
<gene>
    <name evidence="2" type="ORF">F8M41_001426</name>
</gene>
<accession>A0A8H4AZ92</accession>
<dbReference type="Gene3D" id="2.80.10.50">
    <property type="match status" value="1"/>
</dbReference>
<organism evidence="2 3">
    <name type="scientific">Gigaspora margarita</name>
    <dbReference type="NCBI Taxonomy" id="4874"/>
    <lineage>
        <taxon>Eukaryota</taxon>
        <taxon>Fungi</taxon>
        <taxon>Fungi incertae sedis</taxon>
        <taxon>Mucoromycota</taxon>
        <taxon>Glomeromycotina</taxon>
        <taxon>Glomeromycetes</taxon>
        <taxon>Diversisporales</taxon>
        <taxon>Gigasporaceae</taxon>
        <taxon>Gigaspora</taxon>
    </lineage>
</organism>